<dbReference type="EMBL" id="DQ295916">
    <property type="protein sequence ID" value="ABC24707.1"/>
    <property type="molecule type" value="mRNA"/>
</dbReference>
<dbReference type="GO" id="GO:0005576">
    <property type="term" value="C:extracellular region"/>
    <property type="evidence" value="ECO:0007669"/>
    <property type="project" value="UniProtKB-SubCell"/>
</dbReference>
<dbReference type="SUPFAM" id="SSF48726">
    <property type="entry name" value="Immunoglobulin"/>
    <property type="match status" value="6"/>
</dbReference>
<accession>A0S6W8</accession>
<dbReference type="Pfam" id="PF13927">
    <property type="entry name" value="Ig_3"/>
    <property type="match status" value="2"/>
</dbReference>
<name>A0S6W8_SPOFR</name>
<dbReference type="GO" id="GO:0030424">
    <property type="term" value="C:axon"/>
    <property type="evidence" value="ECO:0007669"/>
    <property type="project" value="TreeGrafter"/>
</dbReference>
<feature type="domain" description="Ig-like" evidence="8">
    <location>
        <begin position="296"/>
        <end position="381"/>
    </location>
</feature>
<evidence type="ECO:0000256" key="5">
    <source>
        <dbReference type="ARBA" id="ARBA00023319"/>
    </source>
</evidence>
<dbReference type="SMART" id="SM00408">
    <property type="entry name" value="IGc2"/>
    <property type="match status" value="6"/>
</dbReference>
<evidence type="ECO:0000259" key="8">
    <source>
        <dbReference type="PROSITE" id="PS50835"/>
    </source>
</evidence>
<dbReference type="InterPro" id="IPR036179">
    <property type="entry name" value="Ig-like_dom_sf"/>
</dbReference>
<keyword evidence="2" id="KW-0964">Secreted</keyword>
<sequence>ICIASLVNDRNVKKQLTQRVEVTGIAAPKIQMPANVKAVKGKAVTLECKVSGVPKPTIKWQFRGKSGSKFVPLAETGSVLRINNVEAKHDGQYKCVAENALAKDEKVTTLIVQETPKIVSRPTTTYQSTEGDATLKIPCVAVGDPKPTITWKMDGRPIAVPSSKYAVEDGALIIKYPTVTDTKSYECVATNEAGSVTTTFKTFIRQKPQVAGVATKKVYLGMPVDIECKIVKGWPKPNIRWFVNNSGKQFVPIAGALDVMHIVKAENKHTGRYKCVAQNEAGTAEHITSLTVESRPEIVTKPKPVEAIEGDLAIKIPCDVVGVPRPVITWKLKGAVIKPNSKYSFDNGSLVIQKPNKSDVAKYTCEANNYLGSVSSTTDLTFEKRPSTFGTKHFVYLLYGENKNIECEAYRSKSQTLKWFDNEGELNKKSIQITKASVSNDGNYTCHVSDKQGHTETHTYIVNVGGPPKLLADNPLNDWRGEIQEIQSNCDSDAKPQATVQWKYNGKVIPDSDVQDLGVIYKWGHYTCNVSNPHGFVLKEFDVKSSVCLIPKNLKDAEYMPLVLDNSGAWPTWETTKYFSVVEQEEIITLSCPNHKDASNSFKKFPSKTKLKAYCNKEDVFMVDGKMYKLSDLQCTQGVRPSVAKKNAKCLKGNSELIKVGYNIGGFLESYEVCFDNDVRMPRYIRNIVTAKNDKLSTTDVWRTYPGIDKGHNEKAFTCKNKLSSCCYAKSQLVEAKDFKYAAEMNTTFIDPLNVVPAWRPCSASQTSWESINKMVREQAFYDEFVVWSGTDTWQKKNGAVIPRYLWKVIRFDDDEIYAIVHVNDRAPTDSDIKCKNVCNSESEPWFKVSDKYTYCCSLPDFLKAFDYRDTDIGGPLSDAD</sequence>
<dbReference type="GO" id="GO:0016787">
    <property type="term" value="F:hydrolase activity"/>
    <property type="evidence" value="ECO:0007669"/>
    <property type="project" value="InterPro"/>
</dbReference>
<dbReference type="GO" id="GO:0008046">
    <property type="term" value="F:axon guidance receptor activity"/>
    <property type="evidence" value="ECO:0007669"/>
    <property type="project" value="TreeGrafter"/>
</dbReference>
<dbReference type="GO" id="GO:0046872">
    <property type="term" value="F:metal ion binding"/>
    <property type="evidence" value="ECO:0007669"/>
    <property type="project" value="InterPro"/>
</dbReference>
<dbReference type="GO" id="GO:0007156">
    <property type="term" value="P:homophilic cell adhesion via plasma membrane adhesion molecules"/>
    <property type="evidence" value="ECO:0007669"/>
    <property type="project" value="TreeGrafter"/>
</dbReference>
<dbReference type="SMART" id="SM00892">
    <property type="entry name" value="Endonuclease_NS"/>
    <property type="match status" value="1"/>
</dbReference>
<dbReference type="PANTHER" id="PTHR45080:SF34">
    <property type="entry name" value="MYOSIN LIGHT CHAIN KINASE, SMOOTH MUSCLE-LIKE"/>
    <property type="match status" value="1"/>
</dbReference>
<dbReference type="GO" id="GO:0003676">
    <property type="term" value="F:nucleic acid binding"/>
    <property type="evidence" value="ECO:0007669"/>
    <property type="project" value="InterPro"/>
</dbReference>
<dbReference type="InterPro" id="IPR003598">
    <property type="entry name" value="Ig_sub2"/>
</dbReference>
<dbReference type="PROSITE" id="PS50835">
    <property type="entry name" value="IG_LIKE"/>
    <property type="match status" value="6"/>
</dbReference>
<dbReference type="InterPro" id="IPR044929">
    <property type="entry name" value="DNA/RNA_non-sp_Endonuclease_sf"/>
</dbReference>
<feature type="domain" description="Ig-like" evidence="8">
    <location>
        <begin position="468"/>
        <end position="544"/>
    </location>
</feature>
<dbReference type="InterPro" id="IPR003599">
    <property type="entry name" value="Ig_sub"/>
</dbReference>
<dbReference type="InterPro" id="IPR013098">
    <property type="entry name" value="Ig_I-set"/>
</dbReference>
<evidence type="ECO:0000256" key="2">
    <source>
        <dbReference type="ARBA" id="ARBA00022525"/>
    </source>
</evidence>
<feature type="non-terminal residue" evidence="9">
    <location>
        <position position="1"/>
    </location>
</feature>
<dbReference type="GO" id="GO:0043025">
    <property type="term" value="C:neuronal cell body"/>
    <property type="evidence" value="ECO:0007669"/>
    <property type="project" value="TreeGrafter"/>
</dbReference>
<dbReference type="GO" id="GO:0050808">
    <property type="term" value="P:synapse organization"/>
    <property type="evidence" value="ECO:0007669"/>
    <property type="project" value="TreeGrafter"/>
</dbReference>
<feature type="domain" description="Ig-like" evidence="8">
    <location>
        <begin position="116"/>
        <end position="197"/>
    </location>
</feature>
<evidence type="ECO:0000256" key="1">
    <source>
        <dbReference type="ARBA" id="ARBA00004613"/>
    </source>
</evidence>
<evidence type="ECO:0000256" key="7">
    <source>
        <dbReference type="ARBA" id="ARBA00068688"/>
    </source>
</evidence>
<keyword evidence="3" id="KW-1015">Disulfide bond</keyword>
<feature type="domain" description="Ig-like" evidence="8">
    <location>
        <begin position="386"/>
        <end position="462"/>
    </location>
</feature>
<comment type="subcellular location">
    <subcellularLocation>
        <location evidence="1">Secreted</location>
    </subcellularLocation>
</comment>
<dbReference type="InterPro" id="IPR013783">
    <property type="entry name" value="Ig-like_fold"/>
</dbReference>
<reference evidence="9" key="1">
    <citation type="submission" date="2005-11" db="EMBL/GenBank/DDBJ databases">
        <title>An EST sequencing project for Spodoptera frugiperda immune tissues.</title>
        <authorList>
            <person name="Volkoff A.-N."/>
            <person name="Fournier P."/>
            <person name="Mita K."/>
        </authorList>
    </citation>
    <scope>NUCLEOTIDE SEQUENCE</scope>
</reference>
<dbReference type="Gene3D" id="2.60.40.10">
    <property type="entry name" value="Immunoglobulins"/>
    <property type="match status" value="6"/>
</dbReference>
<protein>
    <recommendedName>
        <fullName evidence="7">Hemolin</fullName>
    </recommendedName>
</protein>
<dbReference type="InterPro" id="IPR007110">
    <property type="entry name" value="Ig-like_dom"/>
</dbReference>
<dbReference type="SUPFAM" id="SSF54060">
    <property type="entry name" value="His-Me finger endonucleases"/>
    <property type="match status" value="1"/>
</dbReference>
<dbReference type="FunFam" id="2.60.40.10:FF:000032">
    <property type="entry name" value="palladin isoform X1"/>
    <property type="match status" value="2"/>
</dbReference>
<evidence type="ECO:0000256" key="3">
    <source>
        <dbReference type="ARBA" id="ARBA00023157"/>
    </source>
</evidence>
<dbReference type="PANTHER" id="PTHR45080">
    <property type="entry name" value="CONTACTIN 5"/>
    <property type="match status" value="1"/>
</dbReference>
<dbReference type="Pfam" id="PF01223">
    <property type="entry name" value="Endonuclease_NS"/>
    <property type="match status" value="1"/>
</dbReference>
<dbReference type="InterPro" id="IPR050958">
    <property type="entry name" value="Cell_Adh-Cytoskel_Orgn"/>
</dbReference>
<evidence type="ECO:0000313" key="9">
    <source>
        <dbReference type="EMBL" id="ABC24707.1"/>
    </source>
</evidence>
<comment type="similarity">
    <text evidence="6">Belongs to the hemolin family.</text>
</comment>
<evidence type="ECO:0000256" key="6">
    <source>
        <dbReference type="ARBA" id="ARBA00061228"/>
    </source>
</evidence>
<keyword evidence="5" id="KW-0393">Immunoglobulin domain</keyword>
<dbReference type="GO" id="GO:0005886">
    <property type="term" value="C:plasma membrane"/>
    <property type="evidence" value="ECO:0007669"/>
    <property type="project" value="TreeGrafter"/>
</dbReference>
<feature type="domain" description="Ig-like" evidence="8">
    <location>
        <begin position="28"/>
        <end position="108"/>
    </location>
</feature>
<dbReference type="InterPro" id="IPR001604">
    <property type="entry name" value="Endo_G_ENPP1-like_dom"/>
</dbReference>
<proteinExistence type="evidence at transcript level"/>
<dbReference type="Pfam" id="PF07679">
    <property type="entry name" value="I-set"/>
    <property type="match status" value="2"/>
</dbReference>
<organism evidence="9">
    <name type="scientific">Spodoptera frugiperda</name>
    <name type="common">Fall armyworm</name>
    <dbReference type="NCBI Taxonomy" id="7108"/>
    <lineage>
        <taxon>Eukaryota</taxon>
        <taxon>Metazoa</taxon>
        <taxon>Ecdysozoa</taxon>
        <taxon>Arthropoda</taxon>
        <taxon>Hexapoda</taxon>
        <taxon>Insecta</taxon>
        <taxon>Pterygota</taxon>
        <taxon>Neoptera</taxon>
        <taxon>Endopterygota</taxon>
        <taxon>Lepidoptera</taxon>
        <taxon>Glossata</taxon>
        <taxon>Ditrysia</taxon>
        <taxon>Noctuoidea</taxon>
        <taxon>Noctuidae</taxon>
        <taxon>Amphipyrinae</taxon>
        <taxon>Spodoptera</taxon>
    </lineage>
</organism>
<keyword evidence="4" id="KW-0325">Glycoprotein</keyword>
<evidence type="ECO:0000256" key="4">
    <source>
        <dbReference type="ARBA" id="ARBA00023180"/>
    </source>
</evidence>
<dbReference type="SMART" id="SM00409">
    <property type="entry name" value="IG"/>
    <property type="match status" value="5"/>
</dbReference>
<feature type="domain" description="Ig-like" evidence="8">
    <location>
        <begin position="208"/>
        <end position="291"/>
    </location>
</feature>
<dbReference type="AlphaFoldDB" id="A0S6W8"/>
<dbReference type="InterPro" id="IPR044925">
    <property type="entry name" value="His-Me_finger_sf"/>
</dbReference>
<dbReference type="Gene3D" id="3.40.570.10">
    <property type="entry name" value="Extracellular Endonuclease, subunit A"/>
    <property type="match status" value="1"/>
</dbReference>